<evidence type="ECO:0000256" key="3">
    <source>
        <dbReference type="ARBA" id="ARBA00022679"/>
    </source>
</evidence>
<name>A0A5C5XNK1_9PLAN</name>
<dbReference type="AlphaFoldDB" id="A0A5C5XNK1"/>
<dbReference type="GO" id="GO:0008610">
    <property type="term" value="P:lipid biosynthetic process"/>
    <property type="evidence" value="ECO:0007669"/>
    <property type="project" value="InterPro"/>
</dbReference>
<reference evidence="7 8" key="1">
    <citation type="submission" date="2019-02" db="EMBL/GenBank/DDBJ databases">
        <title>Deep-cultivation of Planctomycetes and their phenomic and genomic characterization uncovers novel biology.</title>
        <authorList>
            <person name="Wiegand S."/>
            <person name="Jogler M."/>
            <person name="Boedeker C."/>
            <person name="Pinto D."/>
            <person name="Vollmers J."/>
            <person name="Rivas-Marin E."/>
            <person name="Kohn T."/>
            <person name="Peeters S.H."/>
            <person name="Heuer A."/>
            <person name="Rast P."/>
            <person name="Oberbeckmann S."/>
            <person name="Bunk B."/>
            <person name="Jeske O."/>
            <person name="Meyerdierks A."/>
            <person name="Storesund J.E."/>
            <person name="Kallscheuer N."/>
            <person name="Luecker S."/>
            <person name="Lage O.M."/>
            <person name="Pohl T."/>
            <person name="Merkel B.J."/>
            <person name="Hornburger P."/>
            <person name="Mueller R.-W."/>
            <person name="Bruemmer F."/>
            <person name="Labrenz M."/>
            <person name="Spormann A.M."/>
            <person name="Op Den Camp H."/>
            <person name="Overmann J."/>
            <person name="Amann R."/>
            <person name="Jetten M.S.M."/>
            <person name="Mascher T."/>
            <person name="Medema M.H."/>
            <person name="Devos D.P."/>
            <person name="Kaster A.-K."/>
            <person name="Ovreas L."/>
            <person name="Rohde M."/>
            <person name="Galperin M.Y."/>
            <person name="Jogler C."/>
        </authorList>
    </citation>
    <scope>NUCLEOTIDE SEQUENCE [LARGE SCALE GENOMIC DNA]</scope>
    <source>
        <strain evidence="7 8">Pan54</strain>
    </source>
</reference>
<proteinExistence type="inferred from homology"/>
<organism evidence="7 8">
    <name type="scientific">Rubinisphaera italica</name>
    <dbReference type="NCBI Taxonomy" id="2527969"/>
    <lineage>
        <taxon>Bacteria</taxon>
        <taxon>Pseudomonadati</taxon>
        <taxon>Planctomycetota</taxon>
        <taxon>Planctomycetia</taxon>
        <taxon>Planctomycetales</taxon>
        <taxon>Planctomycetaceae</taxon>
        <taxon>Rubinisphaera</taxon>
    </lineage>
</organism>
<feature type="active site" evidence="6">
    <location>
        <position position="387"/>
    </location>
</feature>
<evidence type="ECO:0000256" key="1">
    <source>
        <dbReference type="ARBA" id="ARBA00010815"/>
    </source>
</evidence>
<dbReference type="InterPro" id="IPR050723">
    <property type="entry name" value="CFA/CMAS"/>
</dbReference>
<dbReference type="InterPro" id="IPR003333">
    <property type="entry name" value="CMAS"/>
</dbReference>
<dbReference type="PIRSF" id="PIRSF003085">
    <property type="entry name" value="CMAS"/>
    <property type="match status" value="1"/>
</dbReference>
<keyword evidence="4" id="KW-0949">S-adenosyl-L-methionine</keyword>
<dbReference type="InterPro" id="IPR029063">
    <property type="entry name" value="SAM-dependent_MTases_sf"/>
</dbReference>
<keyword evidence="3 7" id="KW-0808">Transferase</keyword>
<evidence type="ECO:0000256" key="6">
    <source>
        <dbReference type="PIRSR" id="PIRSR003085-1"/>
    </source>
</evidence>
<dbReference type="EC" id="2.1.1.79" evidence="7"/>
<dbReference type="Gene3D" id="3.40.50.150">
    <property type="entry name" value="Vaccinia Virus protein VP39"/>
    <property type="match status" value="1"/>
</dbReference>
<comment type="caution">
    <text evidence="7">The sequence shown here is derived from an EMBL/GenBank/DDBJ whole genome shotgun (WGS) entry which is preliminary data.</text>
</comment>
<evidence type="ECO:0000256" key="2">
    <source>
        <dbReference type="ARBA" id="ARBA00022603"/>
    </source>
</evidence>
<dbReference type="EMBL" id="SJPG01000001">
    <property type="protein sequence ID" value="TWT63342.1"/>
    <property type="molecule type" value="Genomic_DNA"/>
</dbReference>
<dbReference type="GO" id="GO:0008825">
    <property type="term" value="F:cyclopropane-fatty-acyl-phospholipid synthase activity"/>
    <property type="evidence" value="ECO:0007669"/>
    <property type="project" value="UniProtKB-EC"/>
</dbReference>
<evidence type="ECO:0000313" key="8">
    <source>
        <dbReference type="Proteomes" id="UP000316095"/>
    </source>
</evidence>
<dbReference type="SUPFAM" id="SSF53335">
    <property type="entry name" value="S-adenosyl-L-methionine-dependent methyltransferases"/>
    <property type="match status" value="1"/>
</dbReference>
<dbReference type="RefSeq" id="WP_146505104.1">
    <property type="nucleotide sequence ID" value="NZ_SJPG01000001.1"/>
</dbReference>
<sequence>MSAVPVESNSLSFWQSALQKQIFRVLGQLKHGRVIIESGDQREAFGTLGKDHLEVVIRVENPQLYRRMAWEGSLGAAESFLQGEWTCDNLVNFFRILCRNMDHLASLDSGWSKLMTTVATWGHQKNRNDKSGSQRNIAAHYDLSNDFFKLFLDETMMYSSAYYAQEDMQLSEASLAKLDLICQKLDLKPEDHVLEIGTGWGGFAQYAVENYGCRVTTTTISTQQHDYAKQRIENAGLTNRVTLLKTDYRDLSGQYDKLVSIEMIEAVGAEFLPTYFEKCESLIKPGGSMLIQSILMPDQRYDRYCRSVDFIQKYIFPGGHLPSISAVQQALSASTQLRLVAFEEFAESYARTLREWRKTFFDKIDQVRNHGFDDRFIRMWDYYLCYCEGAFLEHATSVGQFVWIKAEY</sequence>
<protein>
    <submittedName>
        <fullName evidence="7">Cyclopropane-fatty-acyl-phospholipid synthase</fullName>
        <ecNumber evidence="7">2.1.1.79</ecNumber>
    </submittedName>
</protein>
<dbReference type="Pfam" id="PF02353">
    <property type="entry name" value="CMAS"/>
    <property type="match status" value="1"/>
</dbReference>
<dbReference type="PANTHER" id="PTHR43667:SF2">
    <property type="entry name" value="FATTY ACID C-METHYL TRANSFERASE"/>
    <property type="match status" value="1"/>
</dbReference>
<dbReference type="CDD" id="cd02440">
    <property type="entry name" value="AdoMet_MTases"/>
    <property type="match status" value="1"/>
</dbReference>
<accession>A0A5C5XNK1</accession>
<gene>
    <name evidence="7" type="primary">cfa_2</name>
    <name evidence="7" type="ORF">Pan54_40950</name>
</gene>
<dbReference type="OrthoDB" id="9782855at2"/>
<dbReference type="PANTHER" id="PTHR43667">
    <property type="entry name" value="CYCLOPROPANE-FATTY-ACYL-PHOSPHOLIPID SYNTHASE"/>
    <property type="match status" value="1"/>
</dbReference>
<evidence type="ECO:0000313" key="7">
    <source>
        <dbReference type="EMBL" id="TWT63342.1"/>
    </source>
</evidence>
<evidence type="ECO:0000256" key="4">
    <source>
        <dbReference type="ARBA" id="ARBA00022691"/>
    </source>
</evidence>
<dbReference type="GO" id="GO:0032259">
    <property type="term" value="P:methylation"/>
    <property type="evidence" value="ECO:0007669"/>
    <property type="project" value="UniProtKB-KW"/>
</dbReference>
<keyword evidence="5" id="KW-0443">Lipid metabolism</keyword>
<dbReference type="Proteomes" id="UP000316095">
    <property type="component" value="Unassembled WGS sequence"/>
</dbReference>
<keyword evidence="2 7" id="KW-0489">Methyltransferase</keyword>
<evidence type="ECO:0000256" key="5">
    <source>
        <dbReference type="ARBA" id="ARBA00023098"/>
    </source>
</evidence>
<comment type="similarity">
    <text evidence="1">Belongs to the CFA/CMAS family.</text>
</comment>
<keyword evidence="8" id="KW-1185">Reference proteome</keyword>